<dbReference type="GO" id="GO:0032366">
    <property type="term" value="P:intracellular sterol transport"/>
    <property type="evidence" value="ECO:0007669"/>
    <property type="project" value="TreeGrafter"/>
</dbReference>
<name>A0A9P6QFD1_9FUNG</name>
<dbReference type="GO" id="GO:0032541">
    <property type="term" value="C:cortical endoplasmic reticulum"/>
    <property type="evidence" value="ECO:0007669"/>
    <property type="project" value="TreeGrafter"/>
</dbReference>
<dbReference type="Proteomes" id="UP000726737">
    <property type="component" value="Unassembled WGS sequence"/>
</dbReference>
<feature type="compositionally biased region" description="Low complexity" evidence="6">
    <location>
        <begin position="1223"/>
        <end position="1237"/>
    </location>
</feature>
<dbReference type="GO" id="GO:0032934">
    <property type="term" value="F:sterol binding"/>
    <property type="evidence" value="ECO:0007669"/>
    <property type="project" value="TreeGrafter"/>
</dbReference>
<feature type="region of interest" description="Disordered" evidence="6">
    <location>
        <begin position="876"/>
        <end position="906"/>
    </location>
</feature>
<feature type="compositionally biased region" description="Low complexity" evidence="6">
    <location>
        <begin position="1022"/>
        <end position="1040"/>
    </location>
</feature>
<dbReference type="SMART" id="SM00568">
    <property type="entry name" value="GRAM"/>
    <property type="match status" value="1"/>
</dbReference>
<feature type="compositionally biased region" description="Low complexity" evidence="6">
    <location>
        <begin position="364"/>
        <end position="394"/>
    </location>
</feature>
<feature type="compositionally biased region" description="Polar residues" evidence="6">
    <location>
        <begin position="453"/>
        <end position="463"/>
    </location>
</feature>
<dbReference type="GO" id="GO:0005739">
    <property type="term" value="C:mitochondrion"/>
    <property type="evidence" value="ECO:0007669"/>
    <property type="project" value="TreeGrafter"/>
</dbReference>
<gene>
    <name evidence="9" type="ORF">BG011_005028</name>
</gene>
<keyword evidence="3 7" id="KW-0812">Transmembrane</keyword>
<evidence type="ECO:0000256" key="3">
    <source>
        <dbReference type="ARBA" id="ARBA00022692"/>
    </source>
</evidence>
<feature type="compositionally biased region" description="Low complexity" evidence="6">
    <location>
        <begin position="815"/>
        <end position="828"/>
    </location>
</feature>
<evidence type="ECO:0000313" key="9">
    <source>
        <dbReference type="EMBL" id="KAG0265328.1"/>
    </source>
</evidence>
<evidence type="ECO:0000313" key="10">
    <source>
        <dbReference type="Proteomes" id="UP000726737"/>
    </source>
</evidence>
<evidence type="ECO:0000259" key="8">
    <source>
        <dbReference type="PROSITE" id="PS51778"/>
    </source>
</evidence>
<proteinExistence type="inferred from homology"/>
<accession>A0A9P6QFD1</accession>
<dbReference type="Gene3D" id="2.30.29.30">
    <property type="entry name" value="Pleckstrin-homology domain (PH domain)/Phosphotyrosine-binding domain (PTB)"/>
    <property type="match status" value="1"/>
</dbReference>
<dbReference type="GO" id="GO:0140268">
    <property type="term" value="C:endoplasmic reticulum-plasma membrane contact site"/>
    <property type="evidence" value="ECO:0007669"/>
    <property type="project" value="TreeGrafter"/>
</dbReference>
<evidence type="ECO:0000256" key="7">
    <source>
        <dbReference type="SAM" id="Phobius"/>
    </source>
</evidence>
<evidence type="ECO:0000256" key="2">
    <source>
        <dbReference type="ARBA" id="ARBA00006582"/>
    </source>
</evidence>
<feature type="region of interest" description="Disordered" evidence="6">
    <location>
        <begin position="1018"/>
        <end position="1111"/>
    </location>
</feature>
<feature type="compositionally biased region" description="Polar residues" evidence="6">
    <location>
        <begin position="415"/>
        <end position="425"/>
    </location>
</feature>
<dbReference type="AlphaFoldDB" id="A0A9P6QFD1"/>
<dbReference type="PANTHER" id="PTHR23319">
    <property type="entry name" value="GRAM DOMAIN CONTAINING 1B, ISOFORM E"/>
    <property type="match status" value="1"/>
</dbReference>
<dbReference type="InterPro" id="IPR051482">
    <property type="entry name" value="Cholesterol_transport"/>
</dbReference>
<reference evidence="9" key="1">
    <citation type="journal article" date="2020" name="Fungal Divers.">
        <title>Resolving the Mortierellaceae phylogeny through synthesis of multi-gene phylogenetics and phylogenomics.</title>
        <authorList>
            <person name="Vandepol N."/>
            <person name="Liber J."/>
            <person name="Desiro A."/>
            <person name="Na H."/>
            <person name="Kennedy M."/>
            <person name="Barry K."/>
            <person name="Grigoriev I.V."/>
            <person name="Miller A.N."/>
            <person name="O'Donnell K."/>
            <person name="Stajich J.E."/>
            <person name="Bonito G."/>
        </authorList>
    </citation>
    <scope>NUCLEOTIDE SEQUENCE</scope>
    <source>
        <strain evidence="9">KOD948</strain>
    </source>
</reference>
<dbReference type="GO" id="GO:0005886">
    <property type="term" value="C:plasma membrane"/>
    <property type="evidence" value="ECO:0007669"/>
    <property type="project" value="TreeGrafter"/>
</dbReference>
<dbReference type="GO" id="GO:0005789">
    <property type="term" value="C:endoplasmic reticulum membrane"/>
    <property type="evidence" value="ECO:0007669"/>
    <property type="project" value="TreeGrafter"/>
</dbReference>
<dbReference type="Pfam" id="PF02893">
    <property type="entry name" value="GRAM"/>
    <property type="match status" value="1"/>
</dbReference>
<feature type="compositionally biased region" description="Low complexity" evidence="6">
    <location>
        <begin position="1083"/>
        <end position="1097"/>
    </location>
</feature>
<dbReference type="GO" id="GO:0120015">
    <property type="term" value="F:sterol transfer activity"/>
    <property type="evidence" value="ECO:0007669"/>
    <property type="project" value="TreeGrafter"/>
</dbReference>
<feature type="region of interest" description="Disordered" evidence="6">
    <location>
        <begin position="1213"/>
        <end position="1241"/>
    </location>
</feature>
<comment type="subcellular location">
    <subcellularLocation>
        <location evidence="1">Membrane</location>
        <topology evidence="1">Single-pass membrane protein</topology>
    </subcellularLocation>
</comment>
<dbReference type="PANTHER" id="PTHR23319:SF4">
    <property type="entry name" value="GRAM DOMAIN CONTAINING 1B, ISOFORM E"/>
    <property type="match status" value="1"/>
</dbReference>
<dbReference type="OrthoDB" id="2162691at2759"/>
<dbReference type="Pfam" id="PF16016">
    <property type="entry name" value="VASt"/>
    <property type="match status" value="1"/>
</dbReference>
<protein>
    <recommendedName>
        <fullName evidence="8">VASt domain-containing protein</fullName>
    </recommendedName>
</protein>
<feature type="transmembrane region" description="Helical" evidence="7">
    <location>
        <begin position="1121"/>
        <end position="1141"/>
    </location>
</feature>
<evidence type="ECO:0000256" key="6">
    <source>
        <dbReference type="SAM" id="MobiDB-lite"/>
    </source>
</evidence>
<organism evidence="9 10">
    <name type="scientific">Mortierella polycephala</name>
    <dbReference type="NCBI Taxonomy" id="41804"/>
    <lineage>
        <taxon>Eukaryota</taxon>
        <taxon>Fungi</taxon>
        <taxon>Fungi incertae sedis</taxon>
        <taxon>Mucoromycota</taxon>
        <taxon>Mortierellomycotina</taxon>
        <taxon>Mortierellomycetes</taxon>
        <taxon>Mortierellales</taxon>
        <taxon>Mortierellaceae</taxon>
        <taxon>Mortierella</taxon>
    </lineage>
</organism>
<evidence type="ECO:0000256" key="5">
    <source>
        <dbReference type="ARBA" id="ARBA00023136"/>
    </source>
</evidence>
<keyword evidence="5 7" id="KW-0472">Membrane</keyword>
<keyword evidence="10" id="KW-1185">Reference proteome</keyword>
<feature type="compositionally biased region" description="Basic and acidic residues" evidence="6">
    <location>
        <begin position="1099"/>
        <end position="1111"/>
    </location>
</feature>
<feature type="region of interest" description="Disordered" evidence="6">
    <location>
        <begin position="361"/>
        <end position="434"/>
    </location>
</feature>
<dbReference type="InterPro" id="IPR031968">
    <property type="entry name" value="VASt"/>
</dbReference>
<sequence length="1279" mass="138713">MPSSPALPTTRPNRKPAFSLGLSWRSQSEYSNNGASGLQSRLTKPQRRFIRAFPELADLVMVPSAYCAPCLMTPPQTPSDTSSEPLSASMSTSNTLNTLVSTSDYSTSASNSTLTCQGHFNDFTCALELEVLWQGTLYVTATHVCFYGKRFGKTVKVMVDYQDLVSIEREKKMGVFPSSIRIRVKKLAAMGDTGGVEDRQDTMAAADNIDGYASATVTSTKDYVLTSLVSREQAFADIERNWAVHRQVMKSLSTSASGLESPLSETLSEMDRGLSMDRLLGLDRLDHPARTAGCLRSRRKAPRTYSVISDEAFSSTENVDRLGLRERLSSNRLRPSTSVSTPVSASGPTVVYVAAADDPAKRLSSMTDDSPSSDSRRGSMASSTSSEKQESSAAGLKAFILSQRKNRSKMDRTDSISVTESSQEDMSSHTSDDNYLTTTEAISSPIAVQATRSTSSILSGSHRSSTPPPTLISPSLTTTKVSHSSSTVQSISKAGGFQGMTKHTRKESDGVLLDNAEDEAQAAMPLGRSGSGALRQTVIEPESAGPAPVRLPTEPVLCGCTRHYKNTILSTVIPLPLNLCFEILFSSMGAGQDGKLCCDTHRIKDGSTEIKITPWQGEALVTCVRSPAWESRTRYLEYSVSFKVPMLAKTSTACFETQQVTHYSDFVILVHSESRTPNVPYGEHFSTVNQICMTWEAPGKTRIQCFTEVKFKKSVMWSSKVESGSLEGSGGFYKEFIRQLGELADAQGKELIQQSLASQAAAAAAPASDPAPAWSHPQLTTSAIADTTATSSQPPMPIPSNVTPVSVVAADNGHDSSSMNSSSTNTDDQAGPSVLSRVTHTPMRPMEMSRAQSLLSQQIRRNPSVSATVAQSKGVARLSLDSARPPHVETSSVSQMKDQLTPTLPSEKKSALSAFMQSLTPPGFPINTVAAAALTMETNKIVTTDTADCTVKEALTGPSTGPSADSSPLAPSVWSGLVRKSLAVFDKGFFYSAATTTTTTTTTMTLDGNTTANAFSAEEMPSNRSINSSTSSKQASSTGTLVGSDDAESASRNMDKLTGARVTFATPSTSKSPSRTADGAAGSSMTCVSSSSSLSFSTKTKEQHQRWQSRSERPKYSFPKAIFGFVVLVMVVSAMNIWHLFNVLSSVVDVVQLGQGQIHHHHRIQQPSYHRHLDQHLRQDQHAWYSKHSFEHQDTQPPLDAIPSHTSQFHDVDSHREHVVRYQQQQQQSQQQPQQQPVDENTFDSLQSKTDTLRDEINELFVLLERARQELHQTTSYQQ</sequence>
<dbReference type="InterPro" id="IPR004182">
    <property type="entry name" value="GRAM"/>
</dbReference>
<feature type="compositionally biased region" description="Low complexity" evidence="6">
    <location>
        <begin position="472"/>
        <end position="492"/>
    </location>
</feature>
<keyword evidence="4 7" id="KW-1133">Transmembrane helix</keyword>
<evidence type="ECO:0000256" key="4">
    <source>
        <dbReference type="ARBA" id="ARBA00022989"/>
    </source>
</evidence>
<feature type="region of interest" description="Disordered" evidence="6">
    <location>
        <begin position="808"/>
        <end position="835"/>
    </location>
</feature>
<comment type="similarity">
    <text evidence="2">Belongs to the YSP2 family.</text>
</comment>
<dbReference type="InterPro" id="IPR011993">
    <property type="entry name" value="PH-like_dom_sf"/>
</dbReference>
<evidence type="ECO:0000256" key="1">
    <source>
        <dbReference type="ARBA" id="ARBA00004167"/>
    </source>
</evidence>
<feature type="domain" description="VASt" evidence="8">
    <location>
        <begin position="563"/>
        <end position="748"/>
    </location>
</feature>
<dbReference type="EMBL" id="JAAAJA010000034">
    <property type="protein sequence ID" value="KAG0265328.1"/>
    <property type="molecule type" value="Genomic_DNA"/>
</dbReference>
<feature type="region of interest" description="Disordered" evidence="6">
    <location>
        <begin position="453"/>
        <end position="506"/>
    </location>
</feature>
<dbReference type="PROSITE" id="PS51778">
    <property type="entry name" value="VAST"/>
    <property type="match status" value="1"/>
</dbReference>
<feature type="compositionally biased region" description="Polar residues" evidence="6">
    <location>
        <begin position="1065"/>
        <end position="1075"/>
    </location>
</feature>
<feature type="compositionally biased region" description="Polar residues" evidence="6">
    <location>
        <begin position="889"/>
        <end position="904"/>
    </location>
</feature>
<comment type="caution">
    <text evidence="9">The sequence shown here is derived from an EMBL/GenBank/DDBJ whole genome shotgun (WGS) entry which is preliminary data.</text>
</comment>